<feature type="signal peptide" evidence="3">
    <location>
        <begin position="1"/>
        <end position="21"/>
    </location>
</feature>
<dbReference type="RefSeq" id="WP_146848151.1">
    <property type="nucleotide sequence ID" value="NZ_VORT01000018.1"/>
</dbReference>
<evidence type="ECO:0000256" key="2">
    <source>
        <dbReference type="ARBA" id="ARBA00022729"/>
    </source>
</evidence>
<evidence type="ECO:0000256" key="3">
    <source>
        <dbReference type="SAM" id="SignalP"/>
    </source>
</evidence>
<dbReference type="PROSITE" id="PS51257">
    <property type="entry name" value="PROKAR_LIPOPROTEIN"/>
    <property type="match status" value="1"/>
</dbReference>
<evidence type="ECO:0000256" key="1">
    <source>
        <dbReference type="ARBA" id="ARBA00017922"/>
    </source>
</evidence>
<comment type="caution">
    <text evidence="4">The sequence shown here is derived from an EMBL/GenBank/DDBJ whole genome shotgun (WGS) entry which is preliminary data.</text>
</comment>
<evidence type="ECO:0000313" key="5">
    <source>
        <dbReference type="Proteomes" id="UP000321497"/>
    </source>
</evidence>
<evidence type="ECO:0000313" key="4">
    <source>
        <dbReference type="EMBL" id="TXD71449.1"/>
    </source>
</evidence>
<dbReference type="EMBL" id="VORT01000018">
    <property type="protein sequence ID" value="TXD71449.1"/>
    <property type="molecule type" value="Genomic_DNA"/>
</dbReference>
<proteinExistence type="predicted"/>
<keyword evidence="2 3" id="KW-0732">Signal</keyword>
<name>A0A5C6YVQ5_9FLAO</name>
<organism evidence="4 5">
    <name type="scientific">Aequorivita antarctica</name>
    <dbReference type="NCBI Taxonomy" id="153266"/>
    <lineage>
        <taxon>Bacteria</taxon>
        <taxon>Pseudomonadati</taxon>
        <taxon>Bacteroidota</taxon>
        <taxon>Flavobacteriia</taxon>
        <taxon>Flavobacteriales</taxon>
        <taxon>Flavobacteriaceae</taxon>
        <taxon>Aequorivita</taxon>
    </lineage>
</organism>
<gene>
    <name evidence="4" type="ORF">ESU54_16625</name>
</gene>
<feature type="chain" id="PRO_5022788341" description="Type IV secretion system putative lipoprotein virB7" evidence="3">
    <location>
        <begin position="22"/>
        <end position="420"/>
    </location>
</feature>
<keyword evidence="5" id="KW-1185">Reference proteome</keyword>
<sequence length="420" mass="46935">MKKIFLFIVFAALLTSCSKDADDRDSGLQDFTVILNIDTNHNFGRFNVSTRAFLSDENGTILDSDDLKIGQSTTLSFSGDPSMHYDLSYMVYNNITDLGIKSYSLVTFTNIEAGTYNIGPSLSIENSQEEISLKLDNTGYPFEVISSLSWQGGGGPENGGYFNFSSNLAVSPTSDFYASFKSPNDQFDRYYWGESISEGSVFNIDYTTLPEITNIVNTQIPSNNFSYFSVEGLKNNDVNDIHHSIAYGNFAGGNTSLSTSVPSNIFDNYIFNVHYYTNYIGYSKQMLTTTIPEEINTPTLDFTVNNPSPQNFNMSTTGEATVYTVTFRAENIDETVFLGQSIYGEVTPEISFSKENLRMNIQQTYQDLSGFETLSLGSAALFYYSLTNSYKDILKYEIEGKRYEIPAVNGFIDGFSKQFD</sequence>
<accession>A0A5C6YVQ5</accession>
<dbReference type="InterPro" id="IPR012640">
    <property type="entry name" value="Membr_lipoprot_lipid_attach_CS"/>
</dbReference>
<dbReference type="AlphaFoldDB" id="A0A5C6YVQ5"/>
<reference evidence="4 5" key="1">
    <citation type="submission" date="2019-08" db="EMBL/GenBank/DDBJ databases">
        <title>Genome of Aequorivita antarctica SW49 (type strain).</title>
        <authorList>
            <person name="Bowman J.P."/>
        </authorList>
    </citation>
    <scope>NUCLEOTIDE SEQUENCE [LARGE SCALE GENOMIC DNA]</scope>
    <source>
        <strain evidence="4 5">SW49</strain>
    </source>
</reference>
<dbReference type="Proteomes" id="UP000321497">
    <property type="component" value="Unassembled WGS sequence"/>
</dbReference>
<dbReference type="Pfam" id="PF08139">
    <property type="entry name" value="LPAM_1"/>
    <property type="match status" value="1"/>
</dbReference>
<protein>
    <recommendedName>
        <fullName evidence="1">Type IV secretion system putative lipoprotein virB7</fullName>
    </recommendedName>
</protein>